<organism evidence="1 2">
    <name type="scientific">Saccharothrix syringae</name>
    <name type="common">Nocardiopsis syringae</name>
    <dbReference type="NCBI Taxonomy" id="103733"/>
    <lineage>
        <taxon>Bacteria</taxon>
        <taxon>Bacillati</taxon>
        <taxon>Actinomycetota</taxon>
        <taxon>Actinomycetes</taxon>
        <taxon>Pseudonocardiales</taxon>
        <taxon>Pseudonocardiaceae</taxon>
        <taxon>Saccharothrix</taxon>
    </lineage>
</organism>
<dbReference type="EMBL" id="CP034550">
    <property type="protein sequence ID" value="QFZ21445.1"/>
    <property type="molecule type" value="Genomic_DNA"/>
</dbReference>
<protein>
    <recommendedName>
        <fullName evidence="3">DUF1579 domain-containing protein</fullName>
    </recommendedName>
</protein>
<evidence type="ECO:0000313" key="2">
    <source>
        <dbReference type="Proteomes" id="UP000325787"/>
    </source>
</evidence>
<accession>A0A5Q0H6A6</accession>
<gene>
    <name evidence="1" type="ORF">EKG83_32280</name>
</gene>
<proteinExistence type="predicted"/>
<evidence type="ECO:0000313" key="1">
    <source>
        <dbReference type="EMBL" id="QFZ21445.1"/>
    </source>
</evidence>
<dbReference type="Proteomes" id="UP000325787">
    <property type="component" value="Chromosome"/>
</dbReference>
<reference evidence="2" key="1">
    <citation type="journal article" date="2021" name="Curr. Microbiol.">
        <title>Complete genome of nocamycin-producing strain Saccharothrix syringae NRRL B-16468 reveals the biosynthetic potential for secondary metabolites.</title>
        <authorList>
            <person name="Mo X."/>
            <person name="Yang S."/>
        </authorList>
    </citation>
    <scope>NUCLEOTIDE SEQUENCE [LARGE SCALE GENOMIC DNA]</scope>
    <source>
        <strain evidence="2">ATCC 51364 / DSM 43886 / JCM 6844 / KCTC 9398 / NBRC 14523 / NRRL B-16468 / INA 2240</strain>
    </source>
</reference>
<dbReference type="RefSeq" id="WP_051766834.1">
    <property type="nucleotide sequence ID" value="NZ_CP034550.1"/>
</dbReference>
<dbReference type="AlphaFoldDB" id="A0A5Q0H6A6"/>
<dbReference type="KEGG" id="ssyi:EKG83_32280"/>
<keyword evidence="2" id="KW-1185">Reference proteome</keyword>
<sequence length="118" mass="12520">MTTDVRLANPVGDWTGVARYDGNADEISVSFTDDGTVTLRTPVSTGRGTWVATGPRTFTYRLTERLDPRAGAAGLLDIEVRAELVDGGYRGDSVATITDPEGTVLRTITAEVTAGSRT</sequence>
<dbReference type="OrthoDB" id="4254043at2"/>
<name>A0A5Q0H6A6_SACSY</name>
<evidence type="ECO:0008006" key="3">
    <source>
        <dbReference type="Google" id="ProtNLM"/>
    </source>
</evidence>